<dbReference type="Proteomes" id="UP000676456">
    <property type="component" value="Unassembled WGS sequence"/>
</dbReference>
<evidence type="ECO:0000313" key="3">
    <source>
        <dbReference type="EMBL" id="MBS4224022.1"/>
    </source>
</evidence>
<reference evidence="3 4" key="1">
    <citation type="submission" date="2021-05" db="EMBL/GenBank/DDBJ databases">
        <title>Novel Bacillus species.</title>
        <authorList>
            <person name="Liu G."/>
        </authorList>
    </citation>
    <scope>NUCLEOTIDE SEQUENCE [LARGE SCALE GENOMIC DNA]</scope>
    <source>
        <strain evidence="3 4">FJAT-49682</strain>
    </source>
</reference>
<feature type="domain" description="RCK N-terminal" evidence="1">
    <location>
        <begin position="2"/>
        <end position="118"/>
    </location>
</feature>
<dbReference type="InterPro" id="IPR003148">
    <property type="entry name" value="RCK_N"/>
</dbReference>
<accession>A0A942Z666</accession>
<dbReference type="PANTHER" id="PTHR43833">
    <property type="entry name" value="POTASSIUM CHANNEL PROTEIN 2-RELATED-RELATED"/>
    <property type="match status" value="1"/>
</dbReference>
<organism evidence="3 4">
    <name type="scientific">Lederbergia citrea</name>
    <dbReference type="NCBI Taxonomy" id="2833581"/>
    <lineage>
        <taxon>Bacteria</taxon>
        <taxon>Bacillati</taxon>
        <taxon>Bacillota</taxon>
        <taxon>Bacilli</taxon>
        <taxon>Bacillales</taxon>
        <taxon>Bacillaceae</taxon>
        <taxon>Lederbergia</taxon>
    </lineage>
</organism>
<dbReference type="SUPFAM" id="SSF116726">
    <property type="entry name" value="TrkA C-terminal domain-like"/>
    <property type="match status" value="1"/>
</dbReference>
<dbReference type="InterPro" id="IPR006037">
    <property type="entry name" value="RCK_C"/>
</dbReference>
<feature type="domain" description="RCK C-terminal" evidence="2">
    <location>
        <begin position="135"/>
        <end position="218"/>
    </location>
</feature>
<dbReference type="PROSITE" id="PS51201">
    <property type="entry name" value="RCK_N"/>
    <property type="match status" value="1"/>
</dbReference>
<dbReference type="InterPro" id="IPR036291">
    <property type="entry name" value="NAD(P)-bd_dom_sf"/>
</dbReference>
<dbReference type="RefSeq" id="WP_213099077.1">
    <property type="nucleotide sequence ID" value="NZ_JAGYPK010000003.1"/>
</dbReference>
<dbReference type="PANTHER" id="PTHR43833:SF7">
    <property type="entry name" value="KTR SYSTEM POTASSIUM UPTAKE PROTEIN C"/>
    <property type="match status" value="1"/>
</dbReference>
<comment type="caution">
    <text evidence="3">The sequence shown here is derived from an EMBL/GenBank/DDBJ whole genome shotgun (WGS) entry which is preliminary data.</text>
</comment>
<keyword evidence="4" id="KW-1185">Reference proteome</keyword>
<dbReference type="GO" id="GO:0008324">
    <property type="term" value="F:monoatomic cation transmembrane transporter activity"/>
    <property type="evidence" value="ECO:0007669"/>
    <property type="project" value="InterPro"/>
</dbReference>
<dbReference type="Pfam" id="PF02254">
    <property type="entry name" value="TrkA_N"/>
    <property type="match status" value="1"/>
</dbReference>
<dbReference type="Gene3D" id="3.40.50.720">
    <property type="entry name" value="NAD(P)-binding Rossmann-like Domain"/>
    <property type="match status" value="1"/>
</dbReference>
<dbReference type="PROSITE" id="PS51202">
    <property type="entry name" value="RCK_C"/>
    <property type="match status" value="1"/>
</dbReference>
<dbReference type="SUPFAM" id="SSF51735">
    <property type="entry name" value="NAD(P)-binding Rossmann-fold domains"/>
    <property type="match status" value="1"/>
</dbReference>
<proteinExistence type="predicted"/>
<dbReference type="AlphaFoldDB" id="A0A942Z666"/>
<name>A0A942Z666_9BACI</name>
<dbReference type="GO" id="GO:0006813">
    <property type="term" value="P:potassium ion transport"/>
    <property type="evidence" value="ECO:0007669"/>
    <property type="project" value="InterPro"/>
</dbReference>
<dbReference type="InterPro" id="IPR050721">
    <property type="entry name" value="Trk_Ktr_HKT_K-transport"/>
</dbReference>
<protein>
    <submittedName>
        <fullName evidence="3">TrkA family potassium uptake protein</fullName>
    </submittedName>
</protein>
<gene>
    <name evidence="3" type="ORF">KHA91_14865</name>
</gene>
<sequence>MKKQFAVIGLGRFGGNLVEEFSRLGVEVLAIDKNEERVEKYSKFATFTAQINGIDEHALVQLGIRNIDHVIVSFGGNIEESVLTTLLLKELGVKEVWVKATNVYHQKVLEKIGADRVIHPERDMAIKIANKVTSEKIIDYIELSKEHSIVEIIATSKLNHKTIMQLDVRAKYGCIIIGIQRGKNLIVAPGVDEMVLEGDMLIVMGRNEHIHRFEEDGV</sequence>
<dbReference type="InterPro" id="IPR036721">
    <property type="entry name" value="RCK_C_sf"/>
</dbReference>
<evidence type="ECO:0000313" key="4">
    <source>
        <dbReference type="Proteomes" id="UP000676456"/>
    </source>
</evidence>
<dbReference type="EMBL" id="JAGYPN010000003">
    <property type="protein sequence ID" value="MBS4224022.1"/>
    <property type="molecule type" value="Genomic_DNA"/>
</dbReference>
<dbReference type="Pfam" id="PF02080">
    <property type="entry name" value="TrkA_C"/>
    <property type="match status" value="1"/>
</dbReference>
<evidence type="ECO:0000259" key="1">
    <source>
        <dbReference type="PROSITE" id="PS51201"/>
    </source>
</evidence>
<dbReference type="Gene3D" id="3.30.70.1450">
    <property type="entry name" value="Regulator of K+ conductance, C-terminal domain"/>
    <property type="match status" value="1"/>
</dbReference>
<evidence type="ECO:0000259" key="2">
    <source>
        <dbReference type="PROSITE" id="PS51202"/>
    </source>
</evidence>